<protein>
    <submittedName>
        <fullName evidence="2">Uncharacterized protein</fullName>
    </submittedName>
</protein>
<feature type="region of interest" description="Disordered" evidence="1">
    <location>
        <begin position="120"/>
        <end position="143"/>
    </location>
</feature>
<evidence type="ECO:0000313" key="3">
    <source>
        <dbReference type="Proteomes" id="UP001363151"/>
    </source>
</evidence>
<feature type="compositionally biased region" description="Basic residues" evidence="1">
    <location>
        <begin position="120"/>
        <end position="132"/>
    </location>
</feature>
<keyword evidence="3" id="KW-1185">Reference proteome</keyword>
<evidence type="ECO:0000256" key="1">
    <source>
        <dbReference type="SAM" id="MobiDB-lite"/>
    </source>
</evidence>
<organism evidence="2 3">
    <name type="scientific">Aureococcus anophagefferens</name>
    <name type="common">Harmful bloom alga</name>
    <dbReference type="NCBI Taxonomy" id="44056"/>
    <lineage>
        <taxon>Eukaryota</taxon>
        <taxon>Sar</taxon>
        <taxon>Stramenopiles</taxon>
        <taxon>Ochrophyta</taxon>
        <taxon>Pelagophyceae</taxon>
        <taxon>Pelagomonadales</taxon>
        <taxon>Pelagomonadaceae</taxon>
        <taxon>Aureococcus</taxon>
    </lineage>
</organism>
<dbReference type="Proteomes" id="UP001363151">
    <property type="component" value="Unassembled WGS sequence"/>
</dbReference>
<accession>A0ABR1GCZ2</accession>
<reference evidence="2 3" key="1">
    <citation type="submission" date="2024-03" db="EMBL/GenBank/DDBJ databases">
        <title>Aureococcus anophagefferens CCMP1851 and Kratosvirus quantuckense: Draft genome of a second virus-susceptible host strain in the model system.</title>
        <authorList>
            <person name="Chase E."/>
            <person name="Truchon A.R."/>
            <person name="Schepens W."/>
            <person name="Wilhelm S.W."/>
        </authorList>
    </citation>
    <scope>NUCLEOTIDE SEQUENCE [LARGE SCALE GENOMIC DNA]</scope>
    <source>
        <strain evidence="2 3">CCMP1851</strain>
    </source>
</reference>
<sequence length="451" mass="49384">MVLVAPKPEPVVASRLRRRSAQARAQENLHLTSRQGGAWTADEDARLCREHAAGARLQPWASDRSLSRRGSRWSQREEARLVREHDNGVPLAAMAAYHGRPEDEIMAVLVELAPWDRAPGPRRARAARRRRRGASEAESSSVELVPGATPVKVVDGVATGVDVVLRASPEPEADDDDDVAPEQAPGRVRAGERVGGLYALTAAFLERSPKGVHVRNRRSTRSRSLGCLRHGERAVVAAVVDGWAMVTAILRGPDADAPWKVLADDVAGWISCSVGGLATLERVQGVAHASLGPGVLARLAREARACSSAGLISAAYALSMEHERLKQRFYDPADEPPAPPEDAPGFDDDLRWVRRCAEEEVRHQRREFEDDADAYCVRGDAFKTWYAGKLTDFKVDERRDVRGEHLGAPLSPLAYRLPSPPEADVLRERSRRDPGAWFAPTNADVARVALE</sequence>
<dbReference type="EMBL" id="JBBJCI010000034">
    <property type="protein sequence ID" value="KAK7253737.1"/>
    <property type="molecule type" value="Genomic_DNA"/>
</dbReference>
<name>A0ABR1GCZ2_AURAN</name>
<proteinExistence type="predicted"/>
<gene>
    <name evidence="2" type="ORF">SO694_00002461</name>
</gene>
<comment type="caution">
    <text evidence="2">The sequence shown here is derived from an EMBL/GenBank/DDBJ whole genome shotgun (WGS) entry which is preliminary data.</text>
</comment>
<evidence type="ECO:0000313" key="2">
    <source>
        <dbReference type="EMBL" id="KAK7253737.1"/>
    </source>
</evidence>